<dbReference type="Pfam" id="PF02120">
    <property type="entry name" value="Flg_hook"/>
    <property type="match status" value="1"/>
</dbReference>
<protein>
    <submittedName>
        <fullName evidence="3">Flagellar hook-length control protein FliK</fullName>
    </submittedName>
</protein>
<dbReference type="Gene3D" id="3.30.750.140">
    <property type="match status" value="1"/>
</dbReference>
<sequence>MQGLASVVATLVCGGQTDRAEKPVPGAADGDFAGLLAGLLGANEQLAGVLPAGSSTPEGNTASGAGLAERFRVKLGNAHAAGLDSEAAVLRNLEQVWLSLVSGVVPAPPEASALVDSVPMPGTGGEEAQPVAGGEGPSWNLPYLLFSQGVPQLPGASTPVEGVPVFPQDGRPVALESAGVGMELLPDHRGCCGPAQLGGDSAGPEPVPQTVLAATSRSLNTTGAAEELSVAKGVNVAAETGAAAGLPEPPAVLSRVPDEIARLAAVVQGQAAGETARPAGENLSVVAPVFPEKAVAQPELSPGEGPPVTGSLSGPVASNSRADLWLRPVYPRLKAGGTSRLAFTVSPATQPPHGTLPSPIPPGSGPVADTGQVCEPVAPKVQGGNPEGLKVQEQLPGATGVKRPELPGLNAPDAGADSCGAQALLGTEREHLSAGERLPLAALPGQLVREIARQVTLLRDHGGTVRLDLQLDPPHLGQLAVKLSFADEKLKVHFVAADVAVKEVLVASLDGLRAELGRIGINLGEAYVSLSQESSGGESQGAPRSSGGVAFAAGNLTPKAEPPVVPEGVNYLI</sequence>
<name>A0A3N5BFV0_9THEO</name>
<dbReference type="AlphaFoldDB" id="A0A3N5BFV0"/>
<organism evidence="3 4">
    <name type="scientific">Thermodesulfitimonas autotrophica</name>
    <dbReference type="NCBI Taxonomy" id="1894989"/>
    <lineage>
        <taxon>Bacteria</taxon>
        <taxon>Bacillati</taxon>
        <taxon>Bacillota</taxon>
        <taxon>Clostridia</taxon>
        <taxon>Thermoanaerobacterales</taxon>
        <taxon>Thermoanaerobacteraceae</taxon>
        <taxon>Thermodesulfitimonas</taxon>
    </lineage>
</organism>
<dbReference type="PANTHER" id="PTHR37533:SF2">
    <property type="entry name" value="FLAGELLAR HOOK-LENGTH CONTROL PROTEIN"/>
    <property type="match status" value="1"/>
</dbReference>
<keyword evidence="3" id="KW-0966">Cell projection</keyword>
<dbReference type="RefSeq" id="WP_123931640.1">
    <property type="nucleotide sequence ID" value="NZ_RKRE01000003.1"/>
</dbReference>
<feature type="region of interest" description="Disordered" evidence="1">
    <location>
        <begin position="296"/>
        <end position="315"/>
    </location>
</feature>
<feature type="domain" description="Flagellar hook-length control protein-like C-terminal" evidence="2">
    <location>
        <begin position="461"/>
        <end position="535"/>
    </location>
</feature>
<keyword evidence="3" id="KW-0282">Flagellum</keyword>
<gene>
    <name evidence="3" type="ORF">EDD75_2036</name>
</gene>
<evidence type="ECO:0000256" key="1">
    <source>
        <dbReference type="SAM" id="MobiDB-lite"/>
    </source>
</evidence>
<dbReference type="InterPro" id="IPR038610">
    <property type="entry name" value="FliK-like_C_sf"/>
</dbReference>
<keyword evidence="3" id="KW-0969">Cilium</keyword>
<evidence type="ECO:0000313" key="3">
    <source>
        <dbReference type="EMBL" id="RPF42921.1"/>
    </source>
</evidence>
<dbReference type="InterPro" id="IPR052563">
    <property type="entry name" value="FliK"/>
</dbReference>
<comment type="caution">
    <text evidence="3">The sequence shown here is derived from an EMBL/GenBank/DDBJ whole genome shotgun (WGS) entry which is preliminary data.</text>
</comment>
<reference evidence="3 4" key="1">
    <citation type="submission" date="2018-11" db="EMBL/GenBank/DDBJ databases">
        <title>Genomic Encyclopedia of Type Strains, Phase IV (KMG-IV): sequencing the most valuable type-strain genomes for metagenomic binning, comparative biology and taxonomic classification.</title>
        <authorList>
            <person name="Goeker M."/>
        </authorList>
    </citation>
    <scope>NUCLEOTIDE SEQUENCE [LARGE SCALE GENOMIC DNA]</scope>
    <source>
        <strain evidence="3 4">DSM 102936</strain>
    </source>
</reference>
<dbReference type="PANTHER" id="PTHR37533">
    <property type="entry name" value="FLAGELLAR HOOK-LENGTH CONTROL PROTEIN"/>
    <property type="match status" value="1"/>
</dbReference>
<evidence type="ECO:0000259" key="2">
    <source>
        <dbReference type="Pfam" id="PF02120"/>
    </source>
</evidence>
<dbReference type="OrthoDB" id="8596319at2"/>
<dbReference type="CDD" id="cd17470">
    <property type="entry name" value="T3SS_Flik_C"/>
    <property type="match status" value="1"/>
</dbReference>
<dbReference type="Proteomes" id="UP000282654">
    <property type="component" value="Unassembled WGS sequence"/>
</dbReference>
<proteinExistence type="predicted"/>
<dbReference type="EMBL" id="RKRE01000003">
    <property type="protein sequence ID" value="RPF42921.1"/>
    <property type="molecule type" value="Genomic_DNA"/>
</dbReference>
<keyword evidence="4" id="KW-1185">Reference proteome</keyword>
<accession>A0A3N5BFV0</accession>
<evidence type="ECO:0000313" key="4">
    <source>
        <dbReference type="Proteomes" id="UP000282654"/>
    </source>
</evidence>
<dbReference type="InterPro" id="IPR021136">
    <property type="entry name" value="Flagellar_hook_control-like_C"/>
</dbReference>